<dbReference type="InterPro" id="IPR001343">
    <property type="entry name" value="Hemolysn_Ca-bd"/>
</dbReference>
<feature type="signal peptide" evidence="4">
    <location>
        <begin position="1"/>
        <end position="31"/>
    </location>
</feature>
<protein>
    <submittedName>
        <fullName evidence="5">Ca2+-binding RTX toxin-like protein</fullName>
    </submittedName>
</protein>
<evidence type="ECO:0000256" key="3">
    <source>
        <dbReference type="SAM" id="MobiDB-lite"/>
    </source>
</evidence>
<dbReference type="Pfam" id="PF00353">
    <property type="entry name" value="HemolysinCabind"/>
    <property type="match status" value="4"/>
</dbReference>
<proteinExistence type="predicted"/>
<dbReference type="AlphaFoldDB" id="A0AAE3YML6"/>
<dbReference type="InterPro" id="IPR011049">
    <property type="entry name" value="Serralysin-like_metalloprot_C"/>
</dbReference>
<dbReference type="GO" id="GO:0005509">
    <property type="term" value="F:calcium ion binding"/>
    <property type="evidence" value="ECO:0007669"/>
    <property type="project" value="InterPro"/>
</dbReference>
<evidence type="ECO:0000256" key="1">
    <source>
        <dbReference type="ARBA" id="ARBA00004613"/>
    </source>
</evidence>
<evidence type="ECO:0000313" key="6">
    <source>
        <dbReference type="Proteomes" id="UP001183643"/>
    </source>
</evidence>
<dbReference type="Proteomes" id="UP001183643">
    <property type="component" value="Unassembled WGS sequence"/>
</dbReference>
<evidence type="ECO:0000313" key="5">
    <source>
        <dbReference type="EMBL" id="MDR7274974.1"/>
    </source>
</evidence>
<dbReference type="RefSeq" id="WP_310365350.1">
    <property type="nucleotide sequence ID" value="NZ_JAVDYB010000001.1"/>
</dbReference>
<dbReference type="PRINTS" id="PR00313">
    <property type="entry name" value="CABNDNGRPT"/>
</dbReference>
<name>A0AAE3YML6_9ACTN</name>
<keyword evidence="4" id="KW-0732">Signal</keyword>
<keyword evidence="6" id="KW-1185">Reference proteome</keyword>
<evidence type="ECO:0000256" key="2">
    <source>
        <dbReference type="ARBA" id="ARBA00022525"/>
    </source>
</evidence>
<dbReference type="InterPro" id="IPR050557">
    <property type="entry name" value="RTX_toxin/Mannuronan_C5-epim"/>
</dbReference>
<dbReference type="Gene3D" id="2.150.10.10">
    <property type="entry name" value="Serralysin-like metalloprotease, C-terminal"/>
    <property type="match status" value="3"/>
</dbReference>
<feature type="region of interest" description="Disordered" evidence="3">
    <location>
        <begin position="134"/>
        <end position="216"/>
    </location>
</feature>
<sequence>MYAISRAAGLTGGIAALAAAGFIVTAVPAHAAAAGSVVAVTDGVFTEFVAGAGQVNDLLITGAGSSLTFTDVHPITAGPGCTAVAGTTVTCDVGTPENVYALQVRVLDGRDIVRNESSTAVMIYGGAGDDTLIGSDSAGDELHAEEGDDTVDGRSGNDTVSGGEGRDTVRGGAGDDDVNGTSPFGPADDGDDVLHGGDGDDTVGGGAGSDLVDGGAGDDVLYGDQDGTGAGEDTLLGGDGDDDLIGGLRADVLDGGAGRDAGYYTERETGVVASLNGVRGDDGEPGEGDSLLAVESLYGSTGDDVLTGDDGDNVLEGGAGTDVIDGLGGDDRLIGGWGLPADTDRLDGGDHRTDAGDVCQLDAAAAGTAVACETVEHV</sequence>
<dbReference type="GO" id="GO:0005576">
    <property type="term" value="C:extracellular region"/>
    <property type="evidence" value="ECO:0007669"/>
    <property type="project" value="UniProtKB-SubCell"/>
</dbReference>
<organism evidence="5 6">
    <name type="scientific">Catenuloplanes atrovinosus</name>
    <dbReference type="NCBI Taxonomy" id="137266"/>
    <lineage>
        <taxon>Bacteria</taxon>
        <taxon>Bacillati</taxon>
        <taxon>Actinomycetota</taxon>
        <taxon>Actinomycetes</taxon>
        <taxon>Micromonosporales</taxon>
        <taxon>Micromonosporaceae</taxon>
        <taxon>Catenuloplanes</taxon>
    </lineage>
</organism>
<evidence type="ECO:0000256" key="4">
    <source>
        <dbReference type="SAM" id="SignalP"/>
    </source>
</evidence>
<dbReference type="EMBL" id="JAVDYB010000001">
    <property type="protein sequence ID" value="MDR7274974.1"/>
    <property type="molecule type" value="Genomic_DNA"/>
</dbReference>
<keyword evidence="2" id="KW-0964">Secreted</keyword>
<feature type="chain" id="PRO_5042167912" evidence="4">
    <location>
        <begin position="32"/>
        <end position="378"/>
    </location>
</feature>
<dbReference type="PANTHER" id="PTHR38340">
    <property type="entry name" value="S-LAYER PROTEIN"/>
    <property type="match status" value="1"/>
</dbReference>
<comment type="caution">
    <text evidence="5">The sequence shown here is derived from an EMBL/GenBank/DDBJ whole genome shotgun (WGS) entry which is preliminary data.</text>
</comment>
<reference evidence="5" key="1">
    <citation type="submission" date="2023-07" db="EMBL/GenBank/DDBJ databases">
        <title>Sequencing the genomes of 1000 actinobacteria strains.</title>
        <authorList>
            <person name="Klenk H.-P."/>
        </authorList>
    </citation>
    <scope>NUCLEOTIDE SEQUENCE</scope>
    <source>
        <strain evidence="5">DSM 44707</strain>
    </source>
</reference>
<accession>A0AAE3YML6</accession>
<dbReference type="PANTHER" id="PTHR38340:SF1">
    <property type="entry name" value="S-LAYER PROTEIN"/>
    <property type="match status" value="1"/>
</dbReference>
<dbReference type="SUPFAM" id="SSF51120">
    <property type="entry name" value="beta-Roll"/>
    <property type="match status" value="2"/>
</dbReference>
<comment type="subcellular location">
    <subcellularLocation>
        <location evidence="1">Secreted</location>
    </subcellularLocation>
</comment>
<gene>
    <name evidence="5" type="ORF">J2S41_001752</name>
</gene>